<dbReference type="EMBL" id="JAJJHW010002774">
    <property type="protein sequence ID" value="KAH8365537.1"/>
    <property type="molecule type" value="Genomic_DNA"/>
</dbReference>
<gene>
    <name evidence="3" type="ORF">KR093_001825</name>
    <name evidence="2" type="ORF">KR093_001826</name>
    <name evidence="1" type="ORF">KR093_001827</name>
</gene>
<organism evidence="1 4">
    <name type="scientific">Drosophila rubida</name>
    <dbReference type="NCBI Taxonomy" id="30044"/>
    <lineage>
        <taxon>Eukaryota</taxon>
        <taxon>Metazoa</taxon>
        <taxon>Ecdysozoa</taxon>
        <taxon>Arthropoda</taxon>
        <taxon>Hexapoda</taxon>
        <taxon>Insecta</taxon>
        <taxon>Pterygota</taxon>
        <taxon>Neoptera</taxon>
        <taxon>Endopterygota</taxon>
        <taxon>Diptera</taxon>
        <taxon>Brachycera</taxon>
        <taxon>Muscomorpha</taxon>
        <taxon>Ephydroidea</taxon>
        <taxon>Drosophilidae</taxon>
        <taxon>Drosophila</taxon>
    </lineage>
</organism>
<evidence type="ECO:0000313" key="1">
    <source>
        <dbReference type="EMBL" id="KAH8365536.1"/>
    </source>
</evidence>
<evidence type="ECO:0000313" key="2">
    <source>
        <dbReference type="EMBL" id="KAH8365537.1"/>
    </source>
</evidence>
<name>A0AAD4JVJ0_9MUSC</name>
<proteinExistence type="predicted"/>
<evidence type="ECO:0000313" key="3">
    <source>
        <dbReference type="EMBL" id="KAH8365538.1"/>
    </source>
</evidence>
<protein>
    <submittedName>
        <fullName evidence="1">Uncharacterized protein</fullName>
    </submittedName>
</protein>
<dbReference type="EMBL" id="JAJJHW010002774">
    <property type="protein sequence ID" value="KAH8365536.1"/>
    <property type="molecule type" value="Genomic_DNA"/>
</dbReference>
<reference evidence="1" key="1">
    <citation type="journal article" date="2021" name="Mol. Ecol. Resour.">
        <title>Phylogenomic analyses of the genus Drosophila reveals genomic signals of climate adaptation.</title>
        <authorList>
            <person name="Li F."/>
            <person name="Rane R.V."/>
            <person name="Luria V."/>
            <person name="Xiong Z."/>
            <person name="Chen J."/>
            <person name="Li Z."/>
            <person name="Catullo R.A."/>
            <person name="Griffin P.C."/>
            <person name="Schiffer M."/>
            <person name="Pearce S."/>
            <person name="Lee S.F."/>
            <person name="McElroy K."/>
            <person name="Stocker A."/>
            <person name="Shirriffs J."/>
            <person name="Cockerell F."/>
            <person name="Coppin C."/>
            <person name="Sgro C.M."/>
            <person name="Karger A."/>
            <person name="Cain J.W."/>
            <person name="Weber J.A."/>
            <person name="Santpere G."/>
            <person name="Kirschner M.W."/>
            <person name="Hoffmann A.A."/>
            <person name="Oakeshott J.G."/>
            <person name="Zhang G."/>
        </authorList>
    </citation>
    <scope>NUCLEOTIDE SEQUENCE</scope>
    <source>
        <strain evidence="1">BGI-SZ-2011g</strain>
    </source>
</reference>
<accession>A0AAD4JVJ0</accession>
<dbReference type="Pfam" id="PF05306">
    <property type="entry name" value="DUF733"/>
    <property type="match status" value="1"/>
</dbReference>
<comment type="caution">
    <text evidence="1">The sequence shown here is derived from an EMBL/GenBank/DDBJ whole genome shotgun (WGS) entry which is preliminary data.</text>
</comment>
<keyword evidence="4" id="KW-1185">Reference proteome</keyword>
<dbReference type="AlphaFoldDB" id="A0AAD4JVJ0"/>
<dbReference type="EMBL" id="JAJJHW010002774">
    <property type="protein sequence ID" value="KAH8365538.1"/>
    <property type="molecule type" value="Genomic_DNA"/>
</dbReference>
<dbReference type="InterPro" id="IPR007970">
    <property type="entry name" value="DUF733"/>
</dbReference>
<sequence length="113" mass="12795">MATTSSSSSVSCVSSKSAAAAAPQTAYALFMHRAELQRKCVQFAQLSETKIQLTALLIDELKQRMANCSYEDLQILVRQTEFKRSLEKKLRHRRKQLKALAKLQKVSIPKRVQ</sequence>
<evidence type="ECO:0000313" key="4">
    <source>
        <dbReference type="Proteomes" id="UP001200034"/>
    </source>
</evidence>
<dbReference type="Proteomes" id="UP001200034">
    <property type="component" value="Unassembled WGS sequence"/>
</dbReference>